<dbReference type="Pfam" id="PF00248">
    <property type="entry name" value="Aldo_ket_red"/>
    <property type="match status" value="1"/>
</dbReference>
<protein>
    <recommendedName>
        <fullName evidence="1">D-xylose reductase [NAD(P)H]</fullName>
        <ecNumber evidence="1">1.1.1.307</ecNumber>
    </recommendedName>
</protein>
<comment type="function">
    <text evidence="3">Catalyzes the initial reaction in the xylose utilization pathway by reducing D-xylose into xylitol. Xylose is a major component of hemicelluloses such as xylan. Most fungi utilize D-xylose via three enzymatic reactions, xylose reductase (XR), xylitol dehydrogenase (XDH), and xylulokinase, to form xylulose 5-phosphate, which enters pentose phosphate pathway.</text>
</comment>
<evidence type="ECO:0000256" key="8">
    <source>
        <dbReference type="PIRSR" id="PIRSR000097-3"/>
    </source>
</evidence>
<proteinExistence type="predicted"/>
<feature type="region of interest" description="Disordered" evidence="9">
    <location>
        <begin position="298"/>
        <end position="325"/>
    </location>
</feature>
<feature type="active site" description="Proton donor" evidence="6">
    <location>
        <position position="51"/>
    </location>
</feature>
<dbReference type="EC" id="1.1.1.307" evidence="1"/>
<dbReference type="Gene3D" id="3.20.20.100">
    <property type="entry name" value="NADP-dependent oxidoreductase domain"/>
    <property type="match status" value="1"/>
</dbReference>
<dbReference type="InterPro" id="IPR023210">
    <property type="entry name" value="NADP_OxRdtase_dom"/>
</dbReference>
<dbReference type="FunFam" id="3.20.20.100:FF:000002">
    <property type="entry name" value="2,5-diketo-D-gluconic acid reductase A"/>
    <property type="match status" value="1"/>
</dbReference>
<dbReference type="AlphaFoldDB" id="A0A0N0NHK7"/>
<dbReference type="PROSITE" id="PS00062">
    <property type="entry name" value="ALDOKETO_REDUCTASE_2"/>
    <property type="match status" value="1"/>
</dbReference>
<sequence>MPLAESFKLNTGASIPAIGFGTFQAKPGTVEKAVEIALRNGYRHIDGAAVYRNEQGVGAGLRNSGVPREEVFLTSKVWNNSHRAEDVKKALDKTLKDLQVDYVDLYLVHWPGAFAAGDEFFPYDKDGVLRLEDTPATETWKGMEQVFKAGKAKAIGVSNFNIRRLEELLEVAEVVPAVYQIEAHPYIQQKELKEFCESKGILIQAYSPLGNNETNSPRTIDDPRVQELSKELGMDAGQVLIAWAIQRGTIVLPKGVTEHRIISNFQVKELPKEAFDRLNAMEKHHRYNDPSGKWGHDIFDEFGGDEAAQQSAREKGPEKLKELQK</sequence>
<evidence type="ECO:0000256" key="1">
    <source>
        <dbReference type="ARBA" id="ARBA00012845"/>
    </source>
</evidence>
<feature type="domain" description="NADP-dependent oxidoreductase" evidence="10">
    <location>
        <begin position="18"/>
        <end position="281"/>
    </location>
</feature>
<dbReference type="OrthoDB" id="416253at2759"/>
<organism evidence="11 12">
    <name type="scientific">Cyphellophora attinorum</name>
    <dbReference type="NCBI Taxonomy" id="1664694"/>
    <lineage>
        <taxon>Eukaryota</taxon>
        <taxon>Fungi</taxon>
        <taxon>Dikarya</taxon>
        <taxon>Ascomycota</taxon>
        <taxon>Pezizomycotina</taxon>
        <taxon>Eurotiomycetes</taxon>
        <taxon>Chaetothyriomycetidae</taxon>
        <taxon>Chaetothyriales</taxon>
        <taxon>Cyphellophoraceae</taxon>
        <taxon>Cyphellophora</taxon>
    </lineage>
</organism>
<comment type="catalytic activity">
    <reaction evidence="5">
        <text>xylitol + NAD(+) = D-xylose + NADH + H(+)</text>
        <dbReference type="Rhea" id="RHEA:27441"/>
        <dbReference type="ChEBI" id="CHEBI:15378"/>
        <dbReference type="ChEBI" id="CHEBI:17151"/>
        <dbReference type="ChEBI" id="CHEBI:53455"/>
        <dbReference type="ChEBI" id="CHEBI:57540"/>
        <dbReference type="ChEBI" id="CHEBI:57945"/>
        <dbReference type="EC" id="1.1.1.307"/>
    </reaction>
</comment>
<feature type="compositionally biased region" description="Basic and acidic residues" evidence="9">
    <location>
        <begin position="312"/>
        <end position="325"/>
    </location>
</feature>
<evidence type="ECO:0000256" key="5">
    <source>
        <dbReference type="ARBA" id="ARBA00049485"/>
    </source>
</evidence>
<comment type="caution">
    <text evidence="11">The sequence shown here is derived from an EMBL/GenBank/DDBJ whole genome shotgun (WGS) entry which is preliminary data.</text>
</comment>
<evidence type="ECO:0000256" key="9">
    <source>
        <dbReference type="SAM" id="MobiDB-lite"/>
    </source>
</evidence>
<dbReference type="InterPro" id="IPR020471">
    <property type="entry name" value="AKR"/>
</dbReference>
<evidence type="ECO:0000313" key="11">
    <source>
        <dbReference type="EMBL" id="KPI34678.1"/>
    </source>
</evidence>
<dbReference type="VEuPathDB" id="FungiDB:AB675_72"/>
<evidence type="ECO:0000313" key="12">
    <source>
        <dbReference type="Proteomes" id="UP000038010"/>
    </source>
</evidence>
<dbReference type="InterPro" id="IPR036812">
    <property type="entry name" value="NAD(P)_OxRdtase_dom_sf"/>
</dbReference>
<name>A0A0N0NHK7_9EURO</name>
<feature type="binding site" evidence="7">
    <location>
        <position position="109"/>
    </location>
    <ligand>
        <name>substrate</name>
    </ligand>
</feature>
<dbReference type="EMBL" id="LFJN01000053">
    <property type="protein sequence ID" value="KPI34678.1"/>
    <property type="molecule type" value="Genomic_DNA"/>
</dbReference>
<keyword evidence="2" id="KW-0560">Oxidoreductase</keyword>
<dbReference type="PRINTS" id="PR00069">
    <property type="entry name" value="ALDKETRDTASE"/>
</dbReference>
<evidence type="ECO:0000256" key="3">
    <source>
        <dbReference type="ARBA" id="ARBA00025065"/>
    </source>
</evidence>
<gene>
    <name evidence="11" type="ORF">AB675_72</name>
</gene>
<dbReference type="GeneID" id="28739429"/>
<dbReference type="STRING" id="1664694.A0A0N0NHK7"/>
<dbReference type="Proteomes" id="UP000038010">
    <property type="component" value="Unassembled WGS sequence"/>
</dbReference>
<keyword evidence="12" id="KW-1185">Reference proteome</keyword>
<dbReference type="PIRSF" id="PIRSF000097">
    <property type="entry name" value="AKR"/>
    <property type="match status" value="1"/>
</dbReference>
<evidence type="ECO:0000256" key="6">
    <source>
        <dbReference type="PIRSR" id="PIRSR000097-1"/>
    </source>
</evidence>
<evidence type="ECO:0000256" key="4">
    <source>
        <dbReference type="ARBA" id="ARBA00047534"/>
    </source>
</evidence>
<dbReference type="PANTHER" id="PTHR11732">
    <property type="entry name" value="ALDO/KETO REDUCTASE"/>
    <property type="match status" value="1"/>
</dbReference>
<dbReference type="SUPFAM" id="SSF51430">
    <property type="entry name" value="NAD(P)-linked oxidoreductase"/>
    <property type="match status" value="1"/>
</dbReference>
<accession>A0A0N0NHK7</accession>
<dbReference type="PROSITE" id="PS00798">
    <property type="entry name" value="ALDOKETO_REDUCTASE_1"/>
    <property type="match status" value="1"/>
</dbReference>
<dbReference type="RefSeq" id="XP_017994641.1">
    <property type="nucleotide sequence ID" value="XM_018147656.1"/>
</dbReference>
<evidence type="ECO:0000259" key="10">
    <source>
        <dbReference type="Pfam" id="PF00248"/>
    </source>
</evidence>
<evidence type="ECO:0000256" key="7">
    <source>
        <dbReference type="PIRSR" id="PIRSR000097-2"/>
    </source>
</evidence>
<dbReference type="InterPro" id="IPR018170">
    <property type="entry name" value="Aldo/ket_reductase_CS"/>
</dbReference>
<reference evidence="11 12" key="1">
    <citation type="submission" date="2015-06" db="EMBL/GenBank/DDBJ databases">
        <title>Draft genome of the ant-associated black yeast Phialophora attae CBS 131958.</title>
        <authorList>
            <person name="Moreno L.F."/>
            <person name="Stielow B.J."/>
            <person name="de Hoog S."/>
            <person name="Vicente V.A."/>
            <person name="Weiss V.A."/>
            <person name="de Vries M."/>
            <person name="Cruz L.M."/>
            <person name="Souza E.M."/>
        </authorList>
    </citation>
    <scope>NUCLEOTIDE SEQUENCE [LARGE SCALE GENOMIC DNA]</scope>
    <source>
        <strain evidence="11 12">CBS 131958</strain>
    </source>
</reference>
<comment type="catalytic activity">
    <reaction evidence="4">
        <text>xylitol + NADP(+) = D-xylose + NADPH + H(+)</text>
        <dbReference type="Rhea" id="RHEA:27445"/>
        <dbReference type="ChEBI" id="CHEBI:15378"/>
        <dbReference type="ChEBI" id="CHEBI:17151"/>
        <dbReference type="ChEBI" id="CHEBI:53455"/>
        <dbReference type="ChEBI" id="CHEBI:57783"/>
        <dbReference type="ChEBI" id="CHEBI:58349"/>
        <dbReference type="EC" id="1.1.1.307"/>
    </reaction>
</comment>
<evidence type="ECO:0000256" key="2">
    <source>
        <dbReference type="ARBA" id="ARBA00023002"/>
    </source>
</evidence>
<dbReference type="GO" id="GO:0016616">
    <property type="term" value="F:oxidoreductase activity, acting on the CH-OH group of donors, NAD or NADP as acceptor"/>
    <property type="evidence" value="ECO:0007669"/>
    <property type="project" value="UniProtKB-ARBA"/>
</dbReference>
<feature type="site" description="Lowers pKa of active site Tyr" evidence="8">
    <location>
        <position position="76"/>
    </location>
</feature>